<gene>
    <name evidence="2" type="ORF">FHX73_11687</name>
</gene>
<evidence type="ECO:0000313" key="3">
    <source>
        <dbReference type="Proteomes" id="UP000317940"/>
    </source>
</evidence>
<dbReference type="AlphaFoldDB" id="A0A561UC28"/>
<evidence type="ECO:0000313" key="2">
    <source>
        <dbReference type="EMBL" id="TWF96913.1"/>
    </source>
</evidence>
<keyword evidence="3" id="KW-1185">Reference proteome</keyword>
<name>A0A561UC28_9ACTN</name>
<organism evidence="2 3">
    <name type="scientific">Kitasatospora viridis</name>
    <dbReference type="NCBI Taxonomy" id="281105"/>
    <lineage>
        <taxon>Bacteria</taxon>
        <taxon>Bacillati</taxon>
        <taxon>Actinomycetota</taxon>
        <taxon>Actinomycetes</taxon>
        <taxon>Kitasatosporales</taxon>
        <taxon>Streptomycetaceae</taxon>
        <taxon>Kitasatospora</taxon>
    </lineage>
</organism>
<evidence type="ECO:0000256" key="1">
    <source>
        <dbReference type="SAM" id="MobiDB-lite"/>
    </source>
</evidence>
<sequence length="33" mass="3535">MTTATMKHKGDAKPPPKHAGQPAKENPPQQPSK</sequence>
<dbReference type="Proteomes" id="UP000317940">
    <property type="component" value="Unassembled WGS sequence"/>
</dbReference>
<accession>A0A561UC28</accession>
<proteinExistence type="predicted"/>
<comment type="caution">
    <text evidence="2">The sequence shown here is derived from an EMBL/GenBank/DDBJ whole genome shotgun (WGS) entry which is preliminary data.</text>
</comment>
<feature type="region of interest" description="Disordered" evidence="1">
    <location>
        <begin position="1"/>
        <end position="33"/>
    </location>
</feature>
<protein>
    <submittedName>
        <fullName evidence="2">Uncharacterized protein</fullName>
    </submittedName>
</protein>
<reference evidence="2 3" key="1">
    <citation type="submission" date="2019-06" db="EMBL/GenBank/DDBJ databases">
        <title>Sequencing the genomes of 1000 actinobacteria strains.</title>
        <authorList>
            <person name="Klenk H.-P."/>
        </authorList>
    </citation>
    <scope>NUCLEOTIDE SEQUENCE [LARGE SCALE GENOMIC DNA]</scope>
    <source>
        <strain evidence="2 3">DSM 44826</strain>
    </source>
</reference>
<dbReference type="EMBL" id="VIWT01000001">
    <property type="protein sequence ID" value="TWF96913.1"/>
    <property type="molecule type" value="Genomic_DNA"/>
</dbReference>